<feature type="region of interest" description="Disordered" evidence="6">
    <location>
        <begin position="1"/>
        <end position="105"/>
    </location>
</feature>
<evidence type="ECO:0000256" key="5">
    <source>
        <dbReference type="ARBA" id="ARBA00023242"/>
    </source>
</evidence>
<dbReference type="InterPro" id="IPR036955">
    <property type="entry name" value="AP2/ERF_dom_sf"/>
</dbReference>
<keyword evidence="5" id="KW-0539">Nucleus</keyword>
<evidence type="ECO:0000256" key="4">
    <source>
        <dbReference type="ARBA" id="ARBA00023163"/>
    </source>
</evidence>
<dbReference type="PROSITE" id="PS51032">
    <property type="entry name" value="AP2_ERF"/>
    <property type="match status" value="1"/>
</dbReference>
<evidence type="ECO:0000256" key="3">
    <source>
        <dbReference type="ARBA" id="ARBA00023125"/>
    </source>
</evidence>
<evidence type="ECO:0000256" key="6">
    <source>
        <dbReference type="SAM" id="MobiDB-lite"/>
    </source>
</evidence>
<dbReference type="GO" id="GO:0003700">
    <property type="term" value="F:DNA-binding transcription factor activity"/>
    <property type="evidence" value="ECO:0007669"/>
    <property type="project" value="InterPro"/>
</dbReference>
<keyword evidence="4" id="KW-0804">Transcription</keyword>
<keyword evidence="3" id="KW-0238">DNA-binding</keyword>
<keyword evidence="2" id="KW-0805">Transcription regulation</keyword>
<evidence type="ECO:0000256" key="2">
    <source>
        <dbReference type="ARBA" id="ARBA00023015"/>
    </source>
</evidence>
<dbReference type="PANTHER" id="PTHR31194">
    <property type="entry name" value="SHN SHINE , DNA BINDING / TRANSCRIPTION FACTOR"/>
    <property type="match status" value="1"/>
</dbReference>
<dbReference type="EMBL" id="QPKB01000010">
    <property type="protein sequence ID" value="RWR93890.1"/>
    <property type="molecule type" value="Genomic_DNA"/>
</dbReference>
<name>A0A3S3N7K3_9MAGN</name>
<comment type="subcellular location">
    <subcellularLocation>
        <location evidence="1">Nucleus</location>
    </subcellularLocation>
</comment>
<dbReference type="InterPro" id="IPR001471">
    <property type="entry name" value="AP2/ERF_dom"/>
</dbReference>
<comment type="caution">
    <text evidence="8">The sequence shown here is derived from an EMBL/GenBank/DDBJ whole genome shotgun (WGS) entry which is preliminary data.</text>
</comment>
<accession>A0A3S3N7K3</accession>
<dbReference type="GO" id="GO:0003677">
    <property type="term" value="F:DNA binding"/>
    <property type="evidence" value="ECO:0007669"/>
    <property type="project" value="UniProtKB-KW"/>
</dbReference>
<feature type="compositionally biased region" description="Basic and acidic residues" evidence="6">
    <location>
        <begin position="55"/>
        <end position="82"/>
    </location>
</feature>
<dbReference type="Pfam" id="PF00847">
    <property type="entry name" value="AP2"/>
    <property type="match status" value="1"/>
</dbReference>
<protein>
    <submittedName>
        <fullName evidence="8">Ethylene-responsive transcription factor ERF119-like protein</fullName>
    </submittedName>
</protein>
<dbReference type="AlphaFoldDB" id="A0A3S3N7K3"/>
<keyword evidence="9" id="KW-1185">Reference proteome</keyword>
<dbReference type="PRINTS" id="PR00367">
    <property type="entry name" value="ETHRSPELEMNT"/>
</dbReference>
<feature type="domain" description="AP2/ERF" evidence="7">
    <location>
        <begin position="99"/>
        <end position="156"/>
    </location>
</feature>
<dbReference type="Gene3D" id="3.30.730.10">
    <property type="entry name" value="AP2/ERF domain"/>
    <property type="match status" value="1"/>
</dbReference>
<evidence type="ECO:0000256" key="1">
    <source>
        <dbReference type="ARBA" id="ARBA00004123"/>
    </source>
</evidence>
<dbReference type="SMART" id="SM00380">
    <property type="entry name" value="AP2"/>
    <property type="match status" value="1"/>
</dbReference>
<dbReference type="PANTHER" id="PTHR31194:SF202">
    <property type="entry name" value="ETHYLENE-RESPONSIVE TRANSCRIPTION FACTOR ERF070"/>
    <property type="match status" value="1"/>
</dbReference>
<dbReference type="InterPro" id="IPR050913">
    <property type="entry name" value="AP2/ERF_ERF"/>
</dbReference>
<evidence type="ECO:0000313" key="9">
    <source>
        <dbReference type="Proteomes" id="UP000283530"/>
    </source>
</evidence>
<evidence type="ECO:0000259" key="7">
    <source>
        <dbReference type="PROSITE" id="PS51032"/>
    </source>
</evidence>
<dbReference type="PIRSF" id="PIRSF038123">
    <property type="entry name" value="PTI6"/>
    <property type="match status" value="1"/>
</dbReference>
<organism evidence="8 9">
    <name type="scientific">Cinnamomum micranthum f. kanehirae</name>
    <dbReference type="NCBI Taxonomy" id="337451"/>
    <lineage>
        <taxon>Eukaryota</taxon>
        <taxon>Viridiplantae</taxon>
        <taxon>Streptophyta</taxon>
        <taxon>Embryophyta</taxon>
        <taxon>Tracheophyta</taxon>
        <taxon>Spermatophyta</taxon>
        <taxon>Magnoliopsida</taxon>
        <taxon>Magnoliidae</taxon>
        <taxon>Laurales</taxon>
        <taxon>Lauraceae</taxon>
        <taxon>Cinnamomum</taxon>
    </lineage>
</organism>
<sequence>MAQDKKIFRRVKKSDIEEGKTMRKIRILCNDPDATDSSSEDEESNHMKSNKKKRSEGSKRVVTEFHVPVHSETESSVHDSKAKNPPRRVLPKSTSPAPKIKGVRRRKWGSFAAEIRDPFRGGRVWLGTFKTAEEAKAAYDNASREIEKAMKKNPIPDSSVEAAAAAASSSCASECSETIIPPSTPSSVLDISTPSSVVNGCSTSVTEKPDSVKIAEPTNDFMGLSFIDFDSAFIDSFGGEDFFDLGAALDDIPLSGFEEEDTDLSGFDLEFDPEAISWMNL</sequence>
<dbReference type="GO" id="GO:0005634">
    <property type="term" value="C:nucleus"/>
    <property type="evidence" value="ECO:0007669"/>
    <property type="project" value="UniProtKB-SubCell"/>
</dbReference>
<reference evidence="8 9" key="1">
    <citation type="journal article" date="2019" name="Nat. Plants">
        <title>Stout camphor tree genome fills gaps in understanding of flowering plant genome evolution.</title>
        <authorList>
            <person name="Chaw S.M."/>
            <person name="Liu Y.C."/>
            <person name="Wu Y.W."/>
            <person name="Wang H.Y."/>
            <person name="Lin C.I."/>
            <person name="Wu C.S."/>
            <person name="Ke H.M."/>
            <person name="Chang L.Y."/>
            <person name="Hsu C.Y."/>
            <person name="Yang H.T."/>
            <person name="Sudianto E."/>
            <person name="Hsu M.H."/>
            <person name="Wu K.P."/>
            <person name="Wang L.N."/>
            <person name="Leebens-Mack J.H."/>
            <person name="Tsai I.J."/>
        </authorList>
    </citation>
    <scope>NUCLEOTIDE SEQUENCE [LARGE SCALE GENOMIC DNA]</scope>
    <source>
        <strain evidence="9">cv. Chaw 1501</strain>
        <tissue evidence="8">Young leaves</tissue>
    </source>
</reference>
<dbReference type="InterPro" id="IPR016177">
    <property type="entry name" value="DNA-bd_dom_sf"/>
</dbReference>
<gene>
    <name evidence="8" type="ORF">CKAN_02316700</name>
</gene>
<dbReference type="Proteomes" id="UP000283530">
    <property type="component" value="Unassembled WGS sequence"/>
</dbReference>
<dbReference type="CDD" id="cd00018">
    <property type="entry name" value="AP2"/>
    <property type="match status" value="1"/>
</dbReference>
<dbReference type="SUPFAM" id="SSF54171">
    <property type="entry name" value="DNA-binding domain"/>
    <property type="match status" value="1"/>
</dbReference>
<proteinExistence type="predicted"/>
<evidence type="ECO:0000313" key="8">
    <source>
        <dbReference type="EMBL" id="RWR93890.1"/>
    </source>
</evidence>
<dbReference type="OrthoDB" id="1917565at2759"/>